<feature type="domain" description="PPE" evidence="3">
    <location>
        <begin position="6"/>
        <end position="167"/>
    </location>
</feature>
<gene>
    <name evidence="5" type="ORF">AWC19_23190</name>
</gene>
<protein>
    <recommendedName>
        <fullName evidence="7">PPE family domain-containing protein</fullName>
    </recommendedName>
</protein>
<dbReference type="SUPFAM" id="SSF140459">
    <property type="entry name" value="PE/PPE dimer-like"/>
    <property type="match status" value="1"/>
</dbReference>
<dbReference type="Proteomes" id="UP000193529">
    <property type="component" value="Unassembled WGS sequence"/>
</dbReference>
<dbReference type="PANTHER" id="PTHR46766">
    <property type="entry name" value="GLUTAMINE-RICH PROTEIN 2"/>
    <property type="match status" value="1"/>
</dbReference>
<dbReference type="GO" id="GO:0052572">
    <property type="term" value="P:response to host immune response"/>
    <property type="evidence" value="ECO:0007669"/>
    <property type="project" value="TreeGrafter"/>
</dbReference>
<keyword evidence="6" id="KW-1185">Reference proteome</keyword>
<dbReference type="PANTHER" id="PTHR46766:SF1">
    <property type="entry name" value="GLUTAMINE-RICH PROTEIN 2"/>
    <property type="match status" value="1"/>
</dbReference>
<comment type="similarity">
    <text evidence="1">Belongs to the mycobacterial PPE family.</text>
</comment>
<evidence type="ECO:0000256" key="2">
    <source>
        <dbReference type="SAM" id="MobiDB-lite"/>
    </source>
</evidence>
<dbReference type="EMBL" id="LQPJ01000003">
    <property type="protein sequence ID" value="ORW34917.1"/>
    <property type="molecule type" value="Genomic_DNA"/>
</dbReference>
<dbReference type="InterPro" id="IPR000030">
    <property type="entry name" value="PPE_dom"/>
</dbReference>
<feature type="region of interest" description="Disordered" evidence="2">
    <location>
        <begin position="503"/>
        <end position="531"/>
    </location>
</feature>
<dbReference type="RefSeq" id="WP_085076099.1">
    <property type="nucleotide sequence ID" value="NZ_LQPJ01000003.1"/>
</dbReference>
<evidence type="ECO:0000259" key="3">
    <source>
        <dbReference type="Pfam" id="PF00823"/>
    </source>
</evidence>
<accession>A0A1X2A1M2</accession>
<dbReference type="InterPro" id="IPR043641">
    <property type="entry name" value="PPE-PPW_C"/>
</dbReference>
<proteinExistence type="inferred from homology"/>
<dbReference type="Pfam" id="PF18878">
    <property type="entry name" value="PPE-PPW"/>
    <property type="match status" value="1"/>
</dbReference>
<evidence type="ECO:0000313" key="5">
    <source>
        <dbReference type="EMBL" id="ORW34917.1"/>
    </source>
</evidence>
<evidence type="ECO:0000313" key="6">
    <source>
        <dbReference type="Proteomes" id="UP000193529"/>
    </source>
</evidence>
<evidence type="ECO:0000256" key="1">
    <source>
        <dbReference type="ARBA" id="ARBA00010652"/>
    </source>
</evidence>
<reference evidence="5 6" key="1">
    <citation type="submission" date="2016-01" db="EMBL/GenBank/DDBJ databases">
        <title>The new phylogeny of the genus Mycobacterium.</title>
        <authorList>
            <person name="Tarcisio F."/>
            <person name="Conor M."/>
            <person name="Antonella G."/>
            <person name="Elisabetta G."/>
            <person name="Giulia F.S."/>
            <person name="Sara T."/>
            <person name="Anna F."/>
            <person name="Clotilde B."/>
            <person name="Roberto B."/>
            <person name="Veronica D.S."/>
            <person name="Fabio R."/>
            <person name="Monica P."/>
            <person name="Olivier J."/>
            <person name="Enrico T."/>
            <person name="Nicola S."/>
        </authorList>
    </citation>
    <scope>NUCLEOTIDE SEQUENCE [LARGE SCALE GENOMIC DNA]</scope>
    <source>
        <strain evidence="5 6">DSM 44572</strain>
    </source>
</reference>
<dbReference type="OrthoDB" id="4753487at2"/>
<sequence length="531" mass="52344">MTAPVWMALPPEVHSTLLSGGPGPGPLLAAAAAWTSLSTEYGAAADELLALLGAAQSAWDGPTAERYVAAHAPYLSWLLETAAKSAVAATLHETAAGAYTTALAAMPTLAELATNHAVHAALVATNFFGINTIPISLNEADYARMWVQAAATMTTYQAVTESSLAAVPTTAPAPQVVAPGGEAAGAAQAGAAAPAAMARATLNQADASAAQQQAAMSWQDQLTAWENELAYYIQQYTSNFAWPVSKDLNPAGWPIPAVPFANGLSSTLMQIPGMSPTLASALAWATFHTLMIFWPFGQQAVQLAVSLAPALLAVPAVGAAGLGAGAAAAAGVAVPVSVPAAVAATAPVGAVPAAGAPGGAPVSATAATTVSSASSASPAPAIGGGPAAAGPGVGFGPTAAPGLGAGLSDALYAVGLSGLSARRSASSRARRKSEEPEPDDAEAEAPATAAGGERARRRRRRAASAKDHAHRYEYMDVKASVSAAGPLGFAGAATRSGVPEAAGLTTLAGGGLGDGPALPMLPSSWGGEPPP</sequence>
<dbReference type="Pfam" id="PF00823">
    <property type="entry name" value="PPE"/>
    <property type="match status" value="1"/>
</dbReference>
<feature type="region of interest" description="Disordered" evidence="2">
    <location>
        <begin position="423"/>
        <end position="468"/>
    </location>
</feature>
<dbReference type="Gene3D" id="1.20.1260.20">
    <property type="entry name" value="PPE superfamily"/>
    <property type="match status" value="1"/>
</dbReference>
<name>A0A1X2A1M2_9MYCO</name>
<comment type="caution">
    <text evidence="5">The sequence shown here is derived from an EMBL/GenBank/DDBJ whole genome shotgun (WGS) entry which is preliminary data.</text>
</comment>
<organism evidence="5 6">
    <name type="scientific">Mycobacterium palustre</name>
    <dbReference type="NCBI Taxonomy" id="153971"/>
    <lineage>
        <taxon>Bacteria</taxon>
        <taxon>Bacillati</taxon>
        <taxon>Actinomycetota</taxon>
        <taxon>Actinomycetes</taxon>
        <taxon>Mycobacteriales</taxon>
        <taxon>Mycobacteriaceae</taxon>
        <taxon>Mycobacterium</taxon>
        <taxon>Mycobacterium simiae complex</taxon>
    </lineage>
</organism>
<evidence type="ECO:0000259" key="4">
    <source>
        <dbReference type="Pfam" id="PF18878"/>
    </source>
</evidence>
<feature type="domain" description="PPE-PPW subfamily C-terminal" evidence="4">
    <location>
        <begin position="479"/>
        <end position="525"/>
    </location>
</feature>
<dbReference type="STRING" id="153971.AWC19_23190"/>
<dbReference type="AlphaFoldDB" id="A0A1X2A1M2"/>
<dbReference type="InterPro" id="IPR038332">
    <property type="entry name" value="PPE_sf"/>
</dbReference>
<evidence type="ECO:0008006" key="7">
    <source>
        <dbReference type="Google" id="ProtNLM"/>
    </source>
</evidence>